<evidence type="ECO:0000313" key="7">
    <source>
        <dbReference type="Proteomes" id="UP000239326"/>
    </source>
</evidence>
<dbReference type="OrthoDB" id="9802809at2"/>
<dbReference type="InterPro" id="IPR022761">
    <property type="entry name" value="Fumarate_lyase_N"/>
</dbReference>
<protein>
    <recommendedName>
        <fullName evidence="3">Fumarate hydratase class II</fullName>
        <shortName evidence="3">Fumarase C</shortName>
        <ecNumber evidence="3">4.2.1.2</ecNumber>
    </recommendedName>
    <alternativeName>
        <fullName evidence="3">Aerobic fumarase</fullName>
    </alternativeName>
    <alternativeName>
        <fullName evidence="3">Iron-independent fumarase</fullName>
    </alternativeName>
</protein>
<dbReference type="SUPFAM" id="SSF48557">
    <property type="entry name" value="L-aspartase-like"/>
    <property type="match status" value="1"/>
</dbReference>
<dbReference type="InterPro" id="IPR024083">
    <property type="entry name" value="Fumarase/histidase_N"/>
</dbReference>
<dbReference type="RefSeq" id="WP_106447085.1">
    <property type="nucleotide sequence ID" value="NZ_CP027669.1"/>
</dbReference>
<dbReference type="PROSITE" id="PS00163">
    <property type="entry name" value="FUMARATE_LYASES"/>
    <property type="match status" value="1"/>
</dbReference>
<evidence type="ECO:0000256" key="3">
    <source>
        <dbReference type="HAMAP-Rule" id="MF_00743"/>
    </source>
</evidence>
<gene>
    <name evidence="3 6" type="primary">fumC</name>
    <name evidence="6" type="ORF">C6571_13190</name>
</gene>
<dbReference type="InterPro" id="IPR005677">
    <property type="entry name" value="Fum_hydII"/>
</dbReference>
<dbReference type="InterPro" id="IPR018951">
    <property type="entry name" value="Fumarase_C_C"/>
</dbReference>
<dbReference type="PANTHER" id="PTHR11444:SF1">
    <property type="entry name" value="FUMARATE HYDRATASE, MITOCHONDRIAL"/>
    <property type="match status" value="1"/>
</dbReference>
<dbReference type="Gene3D" id="1.10.275.10">
    <property type="entry name" value="Fumarase/aspartase (N-terminal domain)"/>
    <property type="match status" value="1"/>
</dbReference>
<dbReference type="Pfam" id="PF00206">
    <property type="entry name" value="Lyase_1"/>
    <property type="match status" value="1"/>
</dbReference>
<dbReference type="HAMAP" id="MF_00743">
    <property type="entry name" value="FumaraseC"/>
    <property type="match status" value="1"/>
</dbReference>
<feature type="binding site" evidence="3">
    <location>
        <position position="192"/>
    </location>
    <ligand>
        <name>substrate</name>
    </ligand>
</feature>
<dbReference type="Gene3D" id="1.10.40.30">
    <property type="entry name" value="Fumarase/aspartase (C-terminal domain)"/>
    <property type="match status" value="1"/>
</dbReference>
<name>A0A2S0N1S6_9BURK</name>
<feature type="active site" description="Proton donor/acceptor" evidence="3">
    <location>
        <position position="193"/>
    </location>
</feature>
<dbReference type="Pfam" id="PF10415">
    <property type="entry name" value="FumaraseC_C"/>
    <property type="match status" value="1"/>
</dbReference>
<feature type="domain" description="Fumarate lyase N-terminal" evidence="4">
    <location>
        <begin position="17"/>
        <end position="347"/>
    </location>
</feature>
<keyword evidence="3" id="KW-0963">Cytoplasm</keyword>
<evidence type="ECO:0000259" key="4">
    <source>
        <dbReference type="Pfam" id="PF00206"/>
    </source>
</evidence>
<dbReference type="EMBL" id="CP027669">
    <property type="protein sequence ID" value="AVO42108.1"/>
    <property type="molecule type" value="Genomic_DNA"/>
</dbReference>
<dbReference type="NCBIfam" id="TIGR00979">
    <property type="entry name" value="fumC_II"/>
    <property type="match status" value="1"/>
</dbReference>
<evidence type="ECO:0000256" key="1">
    <source>
        <dbReference type="ARBA" id="ARBA00009084"/>
    </source>
</evidence>
<keyword evidence="3" id="KW-0816">Tricarboxylic acid cycle</keyword>
<dbReference type="UniPathway" id="UPA00223">
    <property type="reaction ID" value="UER01007"/>
</dbReference>
<dbReference type="NCBIfam" id="NF008909">
    <property type="entry name" value="PRK12273.1"/>
    <property type="match status" value="1"/>
</dbReference>
<keyword evidence="2 3" id="KW-0456">Lyase</keyword>
<feature type="binding site" evidence="3">
    <location>
        <begin position="103"/>
        <end position="105"/>
    </location>
    <ligand>
        <name>substrate</name>
    </ligand>
</feature>
<comment type="subunit">
    <text evidence="3">Homotetramer.</text>
</comment>
<dbReference type="GO" id="GO:0004333">
    <property type="term" value="F:fumarate hydratase activity"/>
    <property type="evidence" value="ECO:0007669"/>
    <property type="project" value="UniProtKB-UniRule"/>
</dbReference>
<evidence type="ECO:0000259" key="5">
    <source>
        <dbReference type="Pfam" id="PF10415"/>
    </source>
</evidence>
<feature type="binding site" evidence="3">
    <location>
        <position position="324"/>
    </location>
    <ligand>
        <name>substrate</name>
    </ligand>
</feature>
<feature type="domain" description="Fumarase C C-terminal" evidence="5">
    <location>
        <begin position="413"/>
        <end position="465"/>
    </location>
</feature>
<reference evidence="6 7" key="1">
    <citation type="submission" date="2018-03" db="EMBL/GenBank/DDBJ databases">
        <title>Genome sequencing of Simplicispira sp.</title>
        <authorList>
            <person name="Kim S.-J."/>
            <person name="Heo J."/>
            <person name="Kwon S.-W."/>
        </authorList>
    </citation>
    <scope>NUCLEOTIDE SEQUENCE [LARGE SCALE GENOMIC DNA]</scope>
    <source>
        <strain evidence="6 7">SC1-8</strain>
    </source>
</reference>
<comment type="pathway">
    <text evidence="3">Carbohydrate metabolism; tricarboxylic acid cycle; (S)-malate from fumarate: step 1/1.</text>
</comment>
<dbReference type="FunFam" id="1.10.40.30:FF:000002">
    <property type="entry name" value="Fumarate hydratase class II"/>
    <property type="match status" value="1"/>
</dbReference>
<dbReference type="InterPro" id="IPR020557">
    <property type="entry name" value="Fumarate_lyase_CS"/>
</dbReference>
<dbReference type="CDD" id="cd01362">
    <property type="entry name" value="Fumarase_classII"/>
    <property type="match status" value="1"/>
</dbReference>
<keyword evidence="7" id="KW-1185">Reference proteome</keyword>
<dbReference type="InterPro" id="IPR008948">
    <property type="entry name" value="L-Aspartase-like"/>
</dbReference>
<comment type="miscellaneous">
    <text evidence="3">There are 2 substrate-binding sites: the catalytic A site, and the non-catalytic B site that may play a role in the transfer of substrate or product between the active site and the solvent. Alternatively, the B site may bind allosteric effectors.</text>
</comment>
<dbReference type="GO" id="GO:0006099">
    <property type="term" value="P:tricarboxylic acid cycle"/>
    <property type="evidence" value="ECO:0007669"/>
    <property type="project" value="UniProtKB-UniRule"/>
</dbReference>
<feature type="site" description="Important for catalytic activity" evidence="3">
    <location>
        <position position="336"/>
    </location>
</feature>
<feature type="binding site" description="in site B" evidence="3">
    <location>
        <begin position="134"/>
        <end position="137"/>
    </location>
    <ligand>
        <name>substrate</name>
    </ligand>
</feature>
<dbReference type="AlphaFoldDB" id="A0A2S0N1S6"/>
<dbReference type="GO" id="GO:0006108">
    <property type="term" value="P:malate metabolic process"/>
    <property type="evidence" value="ECO:0007669"/>
    <property type="project" value="TreeGrafter"/>
</dbReference>
<dbReference type="GO" id="GO:0005737">
    <property type="term" value="C:cytoplasm"/>
    <property type="evidence" value="ECO:0007669"/>
    <property type="project" value="UniProtKB-SubCell"/>
</dbReference>
<sequence>MSALRPSATRTERDTFGPIDVPADRLWGAQTQRSLQHFDISGERMAPELLRALAQVKRASAYVNQSLGLLDAAKTTAIVAAADEVIAGRHADEFPLVVWQTGSGTQTNMNMNEVLANRASQLLGGMRGETRLVHPNDEVNKSQSSNDVFPTAMHVAAVDALVRKLLPALQALRITLGNKAEAFSGIVKIGRTHLQDATPITLGQEISGWVAQLQHAEQHVRAALPHLGELALGGTAVGTGLNAPQGYAVAVAQELADLTGLPLCTAPNKFEALASCDALVQAHGALKGLAASLMKIANDVRWLASGPRSGLGEIAIPENEPGSSIMPGKVNPTQCEALTMLCCQVMGNDVAINIGGASGNFELNVFRPMVIHNFLQSVRLLADGMASFDHHCAQGIEPRRERIAELLERSLMLVTALNTHIGYDKAAQIAKAAHKGGLSLREAAVASGHLTAEEFDAWVRPEDMV</sequence>
<dbReference type="Gene3D" id="1.20.200.10">
    <property type="entry name" value="Fumarase/aspartase (Central domain)"/>
    <property type="match status" value="1"/>
</dbReference>
<dbReference type="PANTHER" id="PTHR11444">
    <property type="entry name" value="ASPARTATEAMMONIA/ARGININOSUCCINATE/ADENYLOSUCCINATE LYASE"/>
    <property type="match status" value="1"/>
</dbReference>
<evidence type="ECO:0000313" key="6">
    <source>
        <dbReference type="EMBL" id="AVO42108.1"/>
    </source>
</evidence>
<dbReference type="PRINTS" id="PR00149">
    <property type="entry name" value="FUMRATELYASE"/>
</dbReference>
<feature type="binding site" evidence="3">
    <location>
        <begin position="329"/>
        <end position="331"/>
    </location>
    <ligand>
        <name>substrate</name>
    </ligand>
</feature>
<dbReference type="InterPro" id="IPR000362">
    <property type="entry name" value="Fumarate_lyase_fam"/>
</dbReference>
<dbReference type="EC" id="4.2.1.2" evidence="3"/>
<dbReference type="GO" id="GO:0006106">
    <property type="term" value="P:fumarate metabolic process"/>
    <property type="evidence" value="ECO:0007669"/>
    <property type="project" value="InterPro"/>
</dbReference>
<dbReference type="PRINTS" id="PR00145">
    <property type="entry name" value="ARGSUCLYASE"/>
</dbReference>
<comment type="subcellular location">
    <subcellularLocation>
        <location evidence="3">Cytoplasm</location>
    </subcellularLocation>
</comment>
<evidence type="ECO:0000256" key="2">
    <source>
        <dbReference type="ARBA" id="ARBA00023239"/>
    </source>
</evidence>
<dbReference type="KEGG" id="simp:C6571_13190"/>
<comment type="catalytic activity">
    <reaction evidence="3">
        <text>(S)-malate = fumarate + H2O</text>
        <dbReference type="Rhea" id="RHEA:12460"/>
        <dbReference type="ChEBI" id="CHEBI:15377"/>
        <dbReference type="ChEBI" id="CHEBI:15589"/>
        <dbReference type="ChEBI" id="CHEBI:29806"/>
        <dbReference type="EC" id="4.2.1.2"/>
    </reaction>
</comment>
<dbReference type="FunFam" id="1.10.275.10:FF:000001">
    <property type="entry name" value="Fumarate hydratase, mitochondrial"/>
    <property type="match status" value="1"/>
</dbReference>
<feature type="binding site" evidence="3">
    <location>
        <begin position="144"/>
        <end position="146"/>
    </location>
    <ligand>
        <name>substrate</name>
    </ligand>
</feature>
<organism evidence="6 7">
    <name type="scientific">Simplicispira suum</name>
    <dbReference type="NCBI Taxonomy" id="2109915"/>
    <lineage>
        <taxon>Bacteria</taxon>
        <taxon>Pseudomonadati</taxon>
        <taxon>Pseudomonadota</taxon>
        <taxon>Betaproteobacteria</taxon>
        <taxon>Burkholderiales</taxon>
        <taxon>Comamonadaceae</taxon>
        <taxon>Simplicispira</taxon>
    </lineage>
</organism>
<comment type="similarity">
    <text evidence="1 3">Belongs to the class-II fumarase/aspartase family. Fumarase subfamily.</text>
</comment>
<proteinExistence type="inferred from homology"/>
<dbReference type="FunFam" id="1.20.200.10:FF:000001">
    <property type="entry name" value="Fumarate hydratase, mitochondrial"/>
    <property type="match status" value="1"/>
</dbReference>
<feature type="active site" evidence="3">
    <location>
        <position position="323"/>
    </location>
</feature>
<comment type="function">
    <text evidence="3">Involved in the TCA cycle. Catalyzes the stereospecific interconversion of fumarate to L-malate.</text>
</comment>
<dbReference type="Proteomes" id="UP000239326">
    <property type="component" value="Chromosome"/>
</dbReference>
<accession>A0A2S0N1S6</accession>